<comment type="caution">
    <text evidence="1">The sequence shown here is derived from an EMBL/GenBank/DDBJ whole genome shotgun (WGS) entry which is preliminary data.</text>
</comment>
<name>A0A2T9YZB6_9FUNG</name>
<feature type="non-terminal residue" evidence="1">
    <location>
        <position position="1"/>
    </location>
</feature>
<organism evidence="1 2">
    <name type="scientific">Furculomyces boomerangus</name>
    <dbReference type="NCBI Taxonomy" id="61424"/>
    <lineage>
        <taxon>Eukaryota</taxon>
        <taxon>Fungi</taxon>
        <taxon>Fungi incertae sedis</taxon>
        <taxon>Zoopagomycota</taxon>
        <taxon>Kickxellomycotina</taxon>
        <taxon>Harpellomycetes</taxon>
        <taxon>Harpellales</taxon>
        <taxon>Harpellaceae</taxon>
        <taxon>Furculomyces</taxon>
    </lineage>
</organism>
<dbReference type="AlphaFoldDB" id="A0A2T9YZB6"/>
<dbReference type="EMBL" id="MBFT01000103">
    <property type="protein sequence ID" value="PVU97636.1"/>
    <property type="molecule type" value="Genomic_DNA"/>
</dbReference>
<gene>
    <name evidence="1" type="ORF">BB559_001951</name>
</gene>
<protein>
    <submittedName>
        <fullName evidence="1">Uncharacterized protein</fullName>
    </submittedName>
</protein>
<evidence type="ECO:0000313" key="1">
    <source>
        <dbReference type="EMBL" id="PVU97636.1"/>
    </source>
</evidence>
<accession>A0A2T9YZB6</accession>
<keyword evidence="2" id="KW-1185">Reference proteome</keyword>
<dbReference type="Proteomes" id="UP000245699">
    <property type="component" value="Unassembled WGS sequence"/>
</dbReference>
<sequence>SNSTENGIGITPENKNINSFDILDEYLLENIFILSENPRISGVSKGNVYSRIELAQSIFYSKYPRIAKKEELVFELMKKGIDINQGGKNSIYKRVFKYRMNDALRIMLRMFKKEEIIPNSRGPIPLIPDIKQPDLFNVSKNYMIKPMIKETSIMNIINEYELYRDENIETLLIILELEKIKLDLVVDCSIPEKNLFLIFNKKVSLYRFMNMTINFDELVCKAIEKDQPEFTRYILEFKEYSKAELNGFLKKAIPDYKFASNNKAYNNTLSFIFKLS</sequence>
<proteinExistence type="predicted"/>
<reference evidence="1 2" key="1">
    <citation type="journal article" date="2018" name="MBio">
        <title>Comparative Genomics Reveals the Core Gene Toolbox for the Fungus-Insect Symbiosis.</title>
        <authorList>
            <person name="Wang Y."/>
            <person name="Stata M."/>
            <person name="Wang W."/>
            <person name="Stajich J.E."/>
            <person name="White M.M."/>
            <person name="Moncalvo J.M."/>
        </authorList>
    </citation>
    <scope>NUCLEOTIDE SEQUENCE [LARGE SCALE GENOMIC DNA]</scope>
    <source>
        <strain evidence="1 2">AUS-77-4</strain>
    </source>
</reference>
<evidence type="ECO:0000313" key="2">
    <source>
        <dbReference type="Proteomes" id="UP000245699"/>
    </source>
</evidence>